<dbReference type="InterPro" id="IPR000719">
    <property type="entry name" value="Prot_kinase_dom"/>
</dbReference>
<evidence type="ECO:0000256" key="7">
    <source>
        <dbReference type="ARBA" id="ARBA00022777"/>
    </source>
</evidence>
<dbReference type="Gene3D" id="3.30.200.20">
    <property type="entry name" value="Phosphorylase Kinase, domain 1"/>
    <property type="match status" value="1"/>
</dbReference>
<dbReference type="EC" id="2.7.11.1" evidence="2"/>
<dbReference type="SUPFAM" id="SSF56112">
    <property type="entry name" value="Protein kinase-like (PK-like)"/>
    <property type="match status" value="1"/>
</dbReference>
<evidence type="ECO:0000256" key="2">
    <source>
        <dbReference type="ARBA" id="ARBA00012513"/>
    </source>
</evidence>
<keyword evidence="7 18" id="KW-0418">Kinase</keyword>
<protein>
    <recommendedName>
        <fullName evidence="2">non-specific serine/threonine protein kinase</fullName>
        <ecNumber evidence="2">2.7.11.1</ecNumber>
    </recommendedName>
</protein>
<feature type="binding site" evidence="13">
    <location>
        <position position="107"/>
    </location>
    <ligand>
        <name>ATP</name>
        <dbReference type="ChEBI" id="CHEBI:30616"/>
    </ligand>
</feature>
<feature type="domain" description="Protein kinase" evidence="16">
    <location>
        <begin position="78"/>
        <end position="351"/>
    </location>
</feature>
<dbReference type="PANTHER" id="PTHR47982">
    <property type="entry name" value="PROLINE-RICH RECEPTOR-LIKE PROTEIN KINASE PERK4"/>
    <property type="match status" value="1"/>
</dbReference>
<dbReference type="PROSITE" id="PS00108">
    <property type="entry name" value="PROTEIN_KINASE_ST"/>
    <property type="match status" value="1"/>
</dbReference>
<proteinExistence type="inferred from homology"/>
<keyword evidence="6 13" id="KW-0547">Nucleotide-binding</keyword>
<evidence type="ECO:0000256" key="8">
    <source>
        <dbReference type="ARBA" id="ARBA00022840"/>
    </source>
</evidence>
<dbReference type="InterPro" id="IPR017441">
    <property type="entry name" value="Protein_kinase_ATP_BS"/>
</dbReference>
<evidence type="ECO:0000313" key="17">
    <source>
        <dbReference type="Proteomes" id="UP000504604"/>
    </source>
</evidence>
<feature type="transmembrane region" description="Helical" evidence="15">
    <location>
        <begin position="6"/>
        <end position="30"/>
    </location>
</feature>
<keyword evidence="17" id="KW-1185">Reference proteome</keyword>
<dbReference type="InterPro" id="IPR008271">
    <property type="entry name" value="Ser/Thr_kinase_AS"/>
</dbReference>
<evidence type="ECO:0000256" key="4">
    <source>
        <dbReference type="ARBA" id="ARBA00022679"/>
    </source>
</evidence>
<comment type="similarity">
    <text evidence="14">Belongs to the protein kinase superfamily.</text>
</comment>
<dbReference type="GeneID" id="105177490"/>
<comment type="catalytic activity">
    <reaction evidence="12">
        <text>L-seryl-[protein] + ATP = O-phospho-L-seryl-[protein] + ADP + H(+)</text>
        <dbReference type="Rhea" id="RHEA:17989"/>
        <dbReference type="Rhea" id="RHEA-COMP:9863"/>
        <dbReference type="Rhea" id="RHEA-COMP:11604"/>
        <dbReference type="ChEBI" id="CHEBI:15378"/>
        <dbReference type="ChEBI" id="CHEBI:29999"/>
        <dbReference type="ChEBI" id="CHEBI:30616"/>
        <dbReference type="ChEBI" id="CHEBI:83421"/>
        <dbReference type="ChEBI" id="CHEBI:456216"/>
        <dbReference type="EC" id="2.7.11.1"/>
    </reaction>
</comment>
<dbReference type="Pfam" id="PF07714">
    <property type="entry name" value="PK_Tyr_Ser-Thr"/>
    <property type="match status" value="1"/>
</dbReference>
<evidence type="ECO:0000313" key="19">
    <source>
        <dbReference type="RefSeq" id="XP_011098973.1"/>
    </source>
</evidence>
<evidence type="ECO:0000256" key="12">
    <source>
        <dbReference type="ARBA" id="ARBA00048679"/>
    </source>
</evidence>
<reference evidence="18" key="1">
    <citation type="submission" date="2022-04" db="UniProtKB">
        <authorList>
            <consortium name="RefSeq"/>
        </authorList>
    </citation>
    <scope>IDENTIFICATION</scope>
</reference>
<keyword evidence="5 15" id="KW-0812">Transmembrane</keyword>
<dbReference type="FunFam" id="3.30.200.20:FF:000523">
    <property type="entry name" value="Protein kinase superfamily protein"/>
    <property type="match status" value="1"/>
</dbReference>
<dbReference type="GO" id="GO:0005886">
    <property type="term" value="C:plasma membrane"/>
    <property type="evidence" value="ECO:0007669"/>
    <property type="project" value="UniProtKB-SubCell"/>
</dbReference>
<evidence type="ECO:0000256" key="3">
    <source>
        <dbReference type="ARBA" id="ARBA00022527"/>
    </source>
</evidence>
<organism evidence="18">
    <name type="scientific">Sesamum indicum</name>
    <name type="common">Oriental sesame</name>
    <name type="synonym">Sesamum orientale</name>
    <dbReference type="NCBI Taxonomy" id="4182"/>
    <lineage>
        <taxon>Eukaryota</taxon>
        <taxon>Viridiplantae</taxon>
        <taxon>Streptophyta</taxon>
        <taxon>Embryophyta</taxon>
        <taxon>Tracheophyta</taxon>
        <taxon>Spermatophyta</taxon>
        <taxon>Magnoliopsida</taxon>
        <taxon>eudicotyledons</taxon>
        <taxon>Gunneridae</taxon>
        <taxon>Pentapetalae</taxon>
        <taxon>asterids</taxon>
        <taxon>lamiids</taxon>
        <taxon>Lamiales</taxon>
        <taxon>Pedaliaceae</taxon>
        <taxon>Sesamum</taxon>
    </lineage>
</organism>
<gene>
    <name evidence="18 19" type="primary">LOC105177490</name>
</gene>
<evidence type="ECO:0000256" key="6">
    <source>
        <dbReference type="ARBA" id="ARBA00022741"/>
    </source>
</evidence>
<evidence type="ECO:0000256" key="13">
    <source>
        <dbReference type="PROSITE-ProRule" id="PRU10141"/>
    </source>
</evidence>
<dbReference type="Proteomes" id="UP000504604">
    <property type="component" value="Linkage group LG15"/>
</dbReference>
<dbReference type="Gene3D" id="1.10.510.10">
    <property type="entry name" value="Transferase(Phosphotransferase) domain 1"/>
    <property type="match status" value="1"/>
</dbReference>
<dbReference type="FunFam" id="1.10.510.10:FF:000430">
    <property type="entry name" value="Protein kinase superfamily protein"/>
    <property type="match status" value="1"/>
</dbReference>
<dbReference type="InterPro" id="IPR011009">
    <property type="entry name" value="Kinase-like_dom_sf"/>
</dbReference>
<dbReference type="GO" id="GO:0005524">
    <property type="term" value="F:ATP binding"/>
    <property type="evidence" value="ECO:0007669"/>
    <property type="project" value="UniProtKB-UniRule"/>
</dbReference>
<evidence type="ECO:0000256" key="10">
    <source>
        <dbReference type="ARBA" id="ARBA00023136"/>
    </source>
</evidence>
<evidence type="ECO:0000256" key="1">
    <source>
        <dbReference type="ARBA" id="ARBA00004162"/>
    </source>
</evidence>
<comment type="catalytic activity">
    <reaction evidence="11">
        <text>L-threonyl-[protein] + ATP = O-phospho-L-threonyl-[protein] + ADP + H(+)</text>
        <dbReference type="Rhea" id="RHEA:46608"/>
        <dbReference type="Rhea" id="RHEA-COMP:11060"/>
        <dbReference type="Rhea" id="RHEA-COMP:11605"/>
        <dbReference type="ChEBI" id="CHEBI:15378"/>
        <dbReference type="ChEBI" id="CHEBI:30013"/>
        <dbReference type="ChEBI" id="CHEBI:30616"/>
        <dbReference type="ChEBI" id="CHEBI:61977"/>
        <dbReference type="ChEBI" id="CHEBI:456216"/>
        <dbReference type="EC" id="2.7.11.1"/>
    </reaction>
</comment>
<comment type="subcellular location">
    <subcellularLocation>
        <location evidence="1">Cell membrane</location>
        <topology evidence="1">Single-pass membrane protein</topology>
    </subcellularLocation>
</comment>
<sequence length="379" mass="41636">MSGTLAAILGGAAGAVALAGILLIIIWYCIFRIRNVTRSETGSSDPSVQVGGAVGIEFTLRDARRFEMEEMSLATKNFSDKSLIGQGKFGEVYKGLLHDGMLVAIKKRPGPPSQEFIDEVRYLSSIQHRNLVSLLGYCQESDLQILVYEYIPNGSVSIHLYGAGQVSQEKLEFKHRLSIALGAAKGLAHLHSLSPRLIHKDFKTANVLVDENFIAKVADAGLRNFLGRFDYAGPSSQDAADEIFLAPEVSEFRRFSDKSDAYSFGVFLLELVSGQEARGLLSSDVNHNLVEWVHNLQDSGSISSIIDQRLGNSFTTEGMEEFLQLIVHCVNPSSERRPAMSYVVTELDRILEKEMSLTTIMGEGTPVVTLGSQLFRASR</sequence>
<name>A0A6I9UVE1_SESIN</name>
<dbReference type="InterPro" id="IPR047117">
    <property type="entry name" value="PERK1-13-like"/>
</dbReference>
<evidence type="ECO:0000256" key="5">
    <source>
        <dbReference type="ARBA" id="ARBA00022692"/>
    </source>
</evidence>
<evidence type="ECO:0000256" key="14">
    <source>
        <dbReference type="RuleBase" id="RU000304"/>
    </source>
</evidence>
<evidence type="ECO:0000256" key="11">
    <source>
        <dbReference type="ARBA" id="ARBA00047899"/>
    </source>
</evidence>
<keyword evidence="3 14" id="KW-0723">Serine/threonine-protein kinase</keyword>
<dbReference type="RefSeq" id="XP_011098973.1">
    <property type="nucleotide sequence ID" value="XM_011100671.2"/>
</dbReference>
<dbReference type="InterPro" id="IPR001245">
    <property type="entry name" value="Ser-Thr/Tyr_kinase_cat_dom"/>
</dbReference>
<keyword evidence="4" id="KW-0808">Transferase</keyword>
<evidence type="ECO:0000256" key="15">
    <source>
        <dbReference type="SAM" id="Phobius"/>
    </source>
</evidence>
<dbReference type="GO" id="GO:0004674">
    <property type="term" value="F:protein serine/threonine kinase activity"/>
    <property type="evidence" value="ECO:0007669"/>
    <property type="project" value="UniProtKB-KW"/>
</dbReference>
<keyword evidence="10 15" id="KW-0472">Membrane</keyword>
<dbReference type="KEGG" id="sind:105177490"/>
<keyword evidence="9 15" id="KW-1133">Transmembrane helix</keyword>
<dbReference type="RefSeq" id="XP_011098972.1">
    <property type="nucleotide sequence ID" value="XM_011100670.2"/>
</dbReference>
<keyword evidence="8 13" id="KW-0067">ATP-binding</keyword>
<evidence type="ECO:0000259" key="16">
    <source>
        <dbReference type="PROSITE" id="PS50011"/>
    </source>
</evidence>
<evidence type="ECO:0000256" key="9">
    <source>
        <dbReference type="ARBA" id="ARBA00022989"/>
    </source>
</evidence>
<dbReference type="AlphaFoldDB" id="A0A6I9UVE1"/>
<dbReference type="OrthoDB" id="4062651at2759"/>
<dbReference type="PANTHER" id="PTHR47982:SF20">
    <property type="entry name" value="NON-SPECIFIC SERINE_THREONINE PROTEIN KINASE"/>
    <property type="match status" value="1"/>
</dbReference>
<accession>A0A6I9UVE1</accession>
<dbReference type="PROSITE" id="PS00107">
    <property type="entry name" value="PROTEIN_KINASE_ATP"/>
    <property type="match status" value="1"/>
</dbReference>
<evidence type="ECO:0000313" key="18">
    <source>
        <dbReference type="RefSeq" id="XP_011098972.1"/>
    </source>
</evidence>
<dbReference type="PROSITE" id="PS50011">
    <property type="entry name" value="PROTEIN_KINASE_DOM"/>
    <property type="match status" value="1"/>
</dbReference>